<feature type="domain" description="ZSWIM1/3 RNaseH-like" evidence="1">
    <location>
        <begin position="1"/>
        <end position="99"/>
    </location>
</feature>
<dbReference type="PANTHER" id="PTHR31569">
    <property type="entry name" value="SWIM-TYPE DOMAIN-CONTAINING PROTEIN"/>
    <property type="match status" value="1"/>
</dbReference>
<dbReference type="Pfam" id="PF21056">
    <property type="entry name" value="ZSWIM1-3_RNaseH-like"/>
    <property type="match status" value="1"/>
</dbReference>
<dbReference type="InterPro" id="IPR048324">
    <property type="entry name" value="ZSWIM1-3_RNaseH-like"/>
</dbReference>
<sequence length="209" mass="24521">MRRDFSRFSALPLWDKSHKPTSKYNYQLLTFMTINKFGEGAVVQYSLIEAHSDLHMDKAINHFNRPYPTKINLLRVTTVDKVLNAIWVLENHFPEVRVLTCHFHVVKYLKEMRAKPEFGKTSCEDSSQVDACVHKMVYADSFAPLYGICGYVWVMYLRAVLPHFCNHIKNCLDIFFEKFKDGVEPSIGMAQCMKRLVSYDRRVENEYSY</sequence>
<protein>
    <recommendedName>
        <fullName evidence="1">ZSWIM1/3 RNaseH-like domain-containing protein</fullName>
    </recommendedName>
</protein>
<dbReference type="InterPro" id="IPR052579">
    <property type="entry name" value="Zinc_finger_SWIM"/>
</dbReference>
<evidence type="ECO:0000259" key="1">
    <source>
        <dbReference type="Pfam" id="PF21056"/>
    </source>
</evidence>
<evidence type="ECO:0000313" key="3">
    <source>
        <dbReference type="Proteomes" id="UP000198211"/>
    </source>
</evidence>
<organism evidence="2 3">
    <name type="scientific">Phytophthora megakarya</name>
    <dbReference type="NCBI Taxonomy" id="4795"/>
    <lineage>
        <taxon>Eukaryota</taxon>
        <taxon>Sar</taxon>
        <taxon>Stramenopiles</taxon>
        <taxon>Oomycota</taxon>
        <taxon>Peronosporomycetes</taxon>
        <taxon>Peronosporales</taxon>
        <taxon>Peronosporaceae</taxon>
        <taxon>Phytophthora</taxon>
    </lineage>
</organism>
<dbReference type="OrthoDB" id="96470at2759"/>
<keyword evidence="3" id="KW-1185">Reference proteome</keyword>
<dbReference type="Proteomes" id="UP000198211">
    <property type="component" value="Unassembled WGS sequence"/>
</dbReference>
<dbReference type="AlphaFoldDB" id="A0A225WN70"/>
<reference evidence="3" key="1">
    <citation type="submission" date="2017-03" db="EMBL/GenBank/DDBJ databases">
        <title>Phytopthora megakarya and P. palmivora, two closely related causual agents of cacao black pod achieved similar genome size and gene model numbers by different mechanisms.</title>
        <authorList>
            <person name="Ali S."/>
            <person name="Shao J."/>
            <person name="Larry D.J."/>
            <person name="Kronmiller B."/>
            <person name="Shen D."/>
            <person name="Strem M.D."/>
            <person name="Melnick R.L."/>
            <person name="Guiltinan M.J."/>
            <person name="Tyler B.M."/>
            <person name="Meinhardt L.W."/>
            <person name="Bailey B.A."/>
        </authorList>
    </citation>
    <scope>NUCLEOTIDE SEQUENCE [LARGE SCALE GENOMIC DNA]</scope>
    <source>
        <strain evidence="3">zdho120</strain>
    </source>
</reference>
<dbReference type="EMBL" id="NBNE01000511">
    <property type="protein sequence ID" value="OWZ18954.1"/>
    <property type="molecule type" value="Genomic_DNA"/>
</dbReference>
<evidence type="ECO:0000313" key="2">
    <source>
        <dbReference type="EMBL" id="OWZ18954.1"/>
    </source>
</evidence>
<name>A0A225WN70_9STRA</name>
<proteinExistence type="predicted"/>
<gene>
    <name evidence="2" type="ORF">PHMEG_0006869</name>
</gene>
<accession>A0A225WN70</accession>
<comment type="caution">
    <text evidence="2">The sequence shown here is derived from an EMBL/GenBank/DDBJ whole genome shotgun (WGS) entry which is preliminary data.</text>
</comment>
<dbReference type="PANTHER" id="PTHR31569:SF4">
    <property type="entry name" value="SWIM-TYPE DOMAIN-CONTAINING PROTEIN"/>
    <property type="match status" value="1"/>
</dbReference>